<dbReference type="GO" id="GO:0006355">
    <property type="term" value="P:regulation of DNA-templated transcription"/>
    <property type="evidence" value="ECO:0007669"/>
    <property type="project" value="InterPro"/>
</dbReference>
<proteinExistence type="predicted"/>
<keyword evidence="3" id="KW-1185">Reference proteome</keyword>
<dbReference type="RefSeq" id="WP_004031703.1">
    <property type="nucleotide sequence ID" value="NZ_AMPO01000011.1"/>
</dbReference>
<accession>K2QXF2</accession>
<dbReference type="Gene3D" id="3.30.450.20">
    <property type="entry name" value="PAS domain"/>
    <property type="match status" value="1"/>
</dbReference>
<dbReference type="OrthoDB" id="342253at2157"/>
<dbReference type="AlphaFoldDB" id="K2QXF2"/>
<evidence type="ECO:0000313" key="2">
    <source>
        <dbReference type="EMBL" id="EKF84943.1"/>
    </source>
</evidence>
<dbReference type="Pfam" id="PF00989">
    <property type="entry name" value="PAS"/>
    <property type="match status" value="1"/>
</dbReference>
<dbReference type="Proteomes" id="UP000007360">
    <property type="component" value="Unassembled WGS sequence"/>
</dbReference>
<reference evidence="2 3" key="1">
    <citation type="journal article" date="2012" name="J. Bacteriol.">
        <title>Draft genome sequence of Methanobacterium formicicum DSM 3637, an archaebacterium isolated from the methane producer amoeba Pelomyxa palustris.</title>
        <authorList>
            <person name="Gutierrez G."/>
        </authorList>
    </citation>
    <scope>NUCLEOTIDE SEQUENCE [LARGE SCALE GENOMIC DNA]</scope>
    <source>
        <strain evidence="3">DSM 3637 / PP1</strain>
    </source>
</reference>
<protein>
    <submittedName>
        <fullName evidence="2">PAS/PAC sensor-containing diguanylate cyclase/phosphodiesterase</fullName>
    </submittedName>
</protein>
<comment type="caution">
    <text evidence="2">The sequence shown here is derived from an EMBL/GenBank/DDBJ whole genome shotgun (WGS) entry which is preliminary data.</text>
</comment>
<sequence>MEKVWNESDLDVNIAKYEFKIENSPEAIIIADYNGKIVDASRKYCEITGYSKKELLNENISNIKFNTGSKITLKKIWDELNLNMPISTYYGTLTLKNGREYTLVLKVPWCIPRGNH</sequence>
<name>K2QXF2_METFP</name>
<evidence type="ECO:0000259" key="1">
    <source>
        <dbReference type="PROSITE" id="PS50112"/>
    </source>
</evidence>
<dbReference type="EMBL" id="AMPO01000011">
    <property type="protein sequence ID" value="EKF84943.1"/>
    <property type="molecule type" value="Genomic_DNA"/>
</dbReference>
<dbReference type="InterPro" id="IPR000014">
    <property type="entry name" value="PAS"/>
</dbReference>
<dbReference type="InterPro" id="IPR013767">
    <property type="entry name" value="PAS_fold"/>
</dbReference>
<dbReference type="SUPFAM" id="SSF55785">
    <property type="entry name" value="PYP-like sensor domain (PAS domain)"/>
    <property type="match status" value="1"/>
</dbReference>
<organism evidence="2 3">
    <name type="scientific">Methanobacterium formicicum (strain DSM 3637 / PP1)</name>
    <dbReference type="NCBI Taxonomy" id="1204725"/>
    <lineage>
        <taxon>Archaea</taxon>
        <taxon>Methanobacteriati</taxon>
        <taxon>Methanobacteriota</taxon>
        <taxon>Methanomada group</taxon>
        <taxon>Methanobacteria</taxon>
        <taxon>Methanobacteriales</taxon>
        <taxon>Methanobacteriaceae</taxon>
        <taxon>Methanobacterium</taxon>
    </lineage>
</organism>
<dbReference type="SMART" id="SM00091">
    <property type="entry name" value="PAS"/>
    <property type="match status" value="1"/>
</dbReference>
<evidence type="ECO:0000313" key="3">
    <source>
        <dbReference type="Proteomes" id="UP000007360"/>
    </source>
</evidence>
<dbReference type="CDD" id="cd00130">
    <property type="entry name" value="PAS"/>
    <property type="match status" value="1"/>
</dbReference>
<dbReference type="PROSITE" id="PS50112">
    <property type="entry name" value="PAS"/>
    <property type="match status" value="1"/>
</dbReference>
<feature type="domain" description="PAS" evidence="1">
    <location>
        <begin position="13"/>
        <end position="59"/>
    </location>
</feature>
<dbReference type="NCBIfam" id="TIGR00229">
    <property type="entry name" value="sensory_box"/>
    <property type="match status" value="1"/>
</dbReference>
<dbReference type="InterPro" id="IPR035965">
    <property type="entry name" value="PAS-like_dom_sf"/>
</dbReference>
<gene>
    <name evidence="2" type="ORF">A994_11117</name>
</gene>
<dbReference type="PATRIC" id="fig|1204725.3.peg.2233"/>